<keyword evidence="1" id="KW-0812">Transmembrane</keyword>
<proteinExistence type="predicted"/>
<evidence type="ECO:0000313" key="3">
    <source>
        <dbReference type="Proteomes" id="UP000650582"/>
    </source>
</evidence>
<dbReference type="EMBL" id="JACYCC010000039">
    <property type="protein sequence ID" value="KAF8678297.1"/>
    <property type="molecule type" value="Genomic_DNA"/>
</dbReference>
<evidence type="ECO:0000256" key="1">
    <source>
        <dbReference type="SAM" id="Phobius"/>
    </source>
</evidence>
<accession>A0A8H7H5N1</accession>
<protein>
    <recommendedName>
        <fullName evidence="4">Transmembrane protein</fullName>
    </recommendedName>
</protein>
<dbReference type="Proteomes" id="UP000650582">
    <property type="component" value="Unassembled WGS sequence"/>
</dbReference>
<keyword evidence="1" id="KW-0472">Membrane</keyword>
<evidence type="ECO:0000313" key="2">
    <source>
        <dbReference type="EMBL" id="KAF8678297.1"/>
    </source>
</evidence>
<comment type="caution">
    <text evidence="2">The sequence shown here is derived from an EMBL/GenBank/DDBJ whole genome shotgun (WGS) entry which is preliminary data.</text>
</comment>
<feature type="transmembrane region" description="Helical" evidence="1">
    <location>
        <begin position="62"/>
        <end position="84"/>
    </location>
</feature>
<organism evidence="2 3">
    <name type="scientific">Rhizoctonia solani</name>
    <dbReference type="NCBI Taxonomy" id="456999"/>
    <lineage>
        <taxon>Eukaryota</taxon>
        <taxon>Fungi</taxon>
        <taxon>Dikarya</taxon>
        <taxon>Basidiomycota</taxon>
        <taxon>Agaricomycotina</taxon>
        <taxon>Agaricomycetes</taxon>
        <taxon>Cantharellales</taxon>
        <taxon>Ceratobasidiaceae</taxon>
        <taxon>Rhizoctonia</taxon>
    </lineage>
</organism>
<reference evidence="2" key="1">
    <citation type="submission" date="2020-09" db="EMBL/GenBank/DDBJ databases">
        <title>Comparative genome analyses of four rice-infecting Rhizoctonia solani isolates reveal extensive enrichment of homogalacturonan modification genes.</title>
        <authorList>
            <person name="Lee D.-Y."/>
            <person name="Jeon J."/>
            <person name="Kim K.-T."/>
            <person name="Cheong K."/>
            <person name="Song H."/>
            <person name="Choi G."/>
            <person name="Ko J."/>
            <person name="Opiyo S.O."/>
            <person name="Zuo S."/>
            <person name="Madhav S."/>
            <person name="Lee Y.-H."/>
            <person name="Wang G.-L."/>
        </authorList>
    </citation>
    <scope>NUCLEOTIDE SEQUENCE</scope>
    <source>
        <strain evidence="2">AG1-IA YN-7</strain>
    </source>
</reference>
<gene>
    <name evidence="2" type="ORF">RHS04_05687</name>
</gene>
<dbReference type="AlphaFoldDB" id="A0A8H7H5N1"/>
<evidence type="ECO:0008006" key="4">
    <source>
        <dbReference type="Google" id="ProtNLM"/>
    </source>
</evidence>
<name>A0A8H7H5N1_9AGAM</name>
<feature type="transmembrane region" description="Helical" evidence="1">
    <location>
        <begin position="184"/>
        <end position="210"/>
    </location>
</feature>
<keyword evidence="1" id="KW-1133">Transmembrane helix</keyword>
<sequence>MKATNLPIQDRNPDERESLYQSLAMDMRKEDEAFSGQQERYSARTSSGDHRVPNNRVVWLRVLWPLLFHGVLTVTIAIFMLVYVNDRNFNISERKPTVQLHEGSLVPWEFYAPLQSDITTLLSISIAILRLVAAGWLGPLCWRCAFILMEKYGLRPQQLRRLISYNIVTIPRARATEGTRLTRWLIWVMLAITIPVQLSAPVLTGSITWLPAHHTPQRLSNLTIAIPTLNTGRFTTSRWFSRPENTNRLLRLAAGLTSLTWGRDTSTNTIRRYIPGLQLEVNSTITNTTLPYFSVKSIEWVNNPNATLSTEQLSADPAQPCRRLGIERKECEVRSPAGFLIPDPVVPYDPSSNLTDPKPLVISERRLMKKRIGSVNKGADGSPRCTYSNGTEVSIDNFRVDRPFFYGYTICYAYAWIDYVAGASACYDCLVSSHRIVQNNSVLHVKEDFATTTALRLAPVVTGLIEEQEIIDVIPTWHSLDEQVIGMLTRAYVVSWVALTDRLAWDNLYNTTYSVSAPASQASVNVSRVCIWLVLQSLVTLSGVLFIYVQSRTRTLIITDMTLAVFYLDTSAIYGRNDHGEEETLPPRRVRLEGDCLRLKIE</sequence>